<reference evidence="1" key="1">
    <citation type="journal article" date="2015" name="MBio">
        <title>Eco-Evolutionary Dynamics of Episomes among Ecologically Cohesive Bacterial Populations.</title>
        <authorList>
            <person name="Xue H."/>
            <person name="Cordero O.X."/>
            <person name="Camas F.M."/>
            <person name="Trimble W."/>
            <person name="Meyer F."/>
            <person name="Guglielmini J."/>
            <person name="Rocha E.P."/>
            <person name="Polz M.F."/>
        </authorList>
    </citation>
    <scope>NUCLEOTIDE SEQUENCE</scope>
    <source>
        <strain evidence="1">5F_7</strain>
    </source>
</reference>
<proteinExistence type="predicted"/>
<accession>A0A0H3ZM33</accession>
<dbReference type="EMBL" id="KP795531">
    <property type="protein sequence ID" value="AKN37298.1"/>
    <property type="molecule type" value="Genomic_DNA"/>
</dbReference>
<protein>
    <submittedName>
        <fullName evidence="1">Uncharacterized protein</fullName>
    </submittedName>
</protein>
<organism evidence="1">
    <name type="scientific">Aliivibrio fischeri</name>
    <name type="common">Vibrio fischeri</name>
    <dbReference type="NCBI Taxonomy" id="668"/>
    <lineage>
        <taxon>Bacteria</taxon>
        <taxon>Pseudomonadati</taxon>
        <taxon>Pseudomonadota</taxon>
        <taxon>Gammaproteobacteria</taxon>
        <taxon>Vibrionales</taxon>
        <taxon>Vibrionaceae</taxon>
        <taxon>Aliivibrio</taxon>
    </lineage>
</organism>
<evidence type="ECO:0000313" key="1">
    <source>
        <dbReference type="EMBL" id="AKN37298.1"/>
    </source>
</evidence>
<dbReference type="AlphaFoldDB" id="A0A0H3ZM33"/>
<sequence>MVKSNLEQQRGTLTMNFQQLLDYAVKPGNKLLGMDSLSAQQLMIGTAAVESNGEFLAQYPSAIARGLWQMEPNTHKDIWKNYLAYRDSYRETAGDLLSGREFDYLTHTDGSDEAFDMIAEHSLTTNLLYQAVMCRIHYLRVSAPLPPANDINALAAYWKQYYNTPLGAGTEQKFIDAFPSGIWDMK</sequence>
<name>A0A0H3ZM33_ALIFS</name>